<comment type="caution">
    <text evidence="1">The sequence shown here is derived from an EMBL/GenBank/DDBJ whole genome shotgun (WGS) entry which is preliminary data.</text>
</comment>
<dbReference type="EMBL" id="VJMI01014617">
    <property type="protein sequence ID" value="KAF0739980.1"/>
    <property type="molecule type" value="Genomic_DNA"/>
</dbReference>
<dbReference type="AlphaFoldDB" id="A0A6A4ZU38"/>
<dbReference type="VEuPathDB" id="FungiDB:H257_15384"/>
<evidence type="ECO:0000313" key="2">
    <source>
        <dbReference type="Proteomes" id="UP000469452"/>
    </source>
</evidence>
<proteinExistence type="predicted"/>
<protein>
    <submittedName>
        <fullName evidence="1">Uncharacterized protein</fullName>
    </submittedName>
</protein>
<organism evidence="1 2">
    <name type="scientific">Aphanomyces astaci</name>
    <name type="common">Crayfish plague agent</name>
    <dbReference type="NCBI Taxonomy" id="112090"/>
    <lineage>
        <taxon>Eukaryota</taxon>
        <taxon>Sar</taxon>
        <taxon>Stramenopiles</taxon>
        <taxon>Oomycota</taxon>
        <taxon>Saprolegniomycetes</taxon>
        <taxon>Saprolegniales</taxon>
        <taxon>Verrucalvaceae</taxon>
        <taxon>Aphanomyces</taxon>
    </lineage>
</organism>
<dbReference type="Proteomes" id="UP000469452">
    <property type="component" value="Unassembled WGS sequence"/>
</dbReference>
<name>A0A6A4ZU38_APHAT</name>
<sequence>MAAVEEHTQRTSLLRAPLPWKVAFRVQFTTEKYGIKFYPSPLPDTGNGLYTIQVLEVPRAADPATYGPAQQYNESLKPEQAHLAVRAGLYLTHINDTNLLRQPCEQVIRQFVLRSLPLPS</sequence>
<reference evidence="1 2" key="1">
    <citation type="submission" date="2019-06" db="EMBL/GenBank/DDBJ databases">
        <title>Genomics analysis of Aphanomyces spp. identifies a new class of oomycete effector associated with host adaptation.</title>
        <authorList>
            <person name="Gaulin E."/>
        </authorList>
    </citation>
    <scope>NUCLEOTIDE SEQUENCE [LARGE SCALE GENOMIC DNA]</scope>
    <source>
        <strain evidence="1 2">E</strain>
    </source>
</reference>
<gene>
    <name evidence="1" type="ORF">AaE_008774</name>
</gene>
<accession>A0A6A4ZU38</accession>
<evidence type="ECO:0000313" key="1">
    <source>
        <dbReference type="EMBL" id="KAF0739980.1"/>
    </source>
</evidence>